<proteinExistence type="predicted"/>
<dbReference type="GO" id="GO:0016491">
    <property type="term" value="F:oxidoreductase activity"/>
    <property type="evidence" value="ECO:0007669"/>
    <property type="project" value="UniProtKB-KW"/>
</dbReference>
<sequence>MKKTLIIITHPNMDNSVINKRWLTELEKYPEKFHIHQLHKVYPDQKLDIAAEQKLIEEHDHIIFQFPYYWYYAPALLKKWLDEVLTHGWAYGSSSGFKFGGKKVALAISLGLKEEHLQRGTPLKFNLEDLTHPFEAMFDWIKADYQPHFAYYGMTFEPSEEWVERSVPLYLDFLDRFNAEKEDSNVAQLSTELK</sequence>
<accession>A0ABW2LS61</accession>
<dbReference type="SUPFAM" id="SSF52218">
    <property type="entry name" value="Flavoproteins"/>
    <property type="match status" value="1"/>
</dbReference>
<dbReference type="PANTHER" id="PTHR47307">
    <property type="entry name" value="GLUTATHIONE-REGULATED POTASSIUM-EFFLUX SYSTEM ANCILLARY PROTEIN KEFG"/>
    <property type="match status" value="1"/>
</dbReference>
<dbReference type="InterPro" id="IPR029039">
    <property type="entry name" value="Flavoprotein-like_sf"/>
</dbReference>
<feature type="domain" description="Flavodoxin-like fold" evidence="2">
    <location>
        <begin position="2"/>
        <end position="160"/>
    </location>
</feature>
<dbReference type="Gene3D" id="3.40.50.360">
    <property type="match status" value="1"/>
</dbReference>
<gene>
    <name evidence="3" type="ORF">ACFQO9_01425</name>
</gene>
<evidence type="ECO:0000313" key="4">
    <source>
        <dbReference type="Proteomes" id="UP001596550"/>
    </source>
</evidence>
<name>A0ABW2LS61_9FLAO</name>
<protein>
    <submittedName>
        <fullName evidence="3">NAD(P)H-dependent oxidoreductase</fullName>
        <ecNumber evidence="3">1.-.-.-</ecNumber>
        <ecNumber evidence="3">1.6.99.-</ecNumber>
    </submittedName>
</protein>
<dbReference type="EC" id="1.-.-.-" evidence="3"/>
<keyword evidence="1 3" id="KW-0560">Oxidoreductase</keyword>
<evidence type="ECO:0000256" key="1">
    <source>
        <dbReference type="ARBA" id="ARBA00023002"/>
    </source>
</evidence>
<dbReference type="InterPro" id="IPR003680">
    <property type="entry name" value="Flavodoxin_fold"/>
</dbReference>
<organism evidence="3 4">
    <name type="scientific">Chryseobacterium zhengzhouense</name>
    <dbReference type="NCBI Taxonomy" id="1636086"/>
    <lineage>
        <taxon>Bacteria</taxon>
        <taxon>Pseudomonadati</taxon>
        <taxon>Bacteroidota</taxon>
        <taxon>Flavobacteriia</taxon>
        <taxon>Flavobacteriales</taxon>
        <taxon>Weeksellaceae</taxon>
        <taxon>Chryseobacterium group</taxon>
        <taxon>Chryseobacterium</taxon>
    </lineage>
</organism>
<dbReference type="EC" id="1.6.99.-" evidence="3"/>
<evidence type="ECO:0000313" key="3">
    <source>
        <dbReference type="EMBL" id="MFC7345374.1"/>
    </source>
</evidence>
<dbReference type="PANTHER" id="PTHR47307:SF1">
    <property type="entry name" value="GLUTATHIONE-REGULATED POTASSIUM-EFFLUX SYSTEM ANCILLARY PROTEIN KEFG"/>
    <property type="match status" value="1"/>
</dbReference>
<dbReference type="EMBL" id="JBHTCR010000001">
    <property type="protein sequence ID" value="MFC7345374.1"/>
    <property type="molecule type" value="Genomic_DNA"/>
</dbReference>
<evidence type="ECO:0000259" key="2">
    <source>
        <dbReference type="Pfam" id="PF02525"/>
    </source>
</evidence>
<dbReference type="InterPro" id="IPR046980">
    <property type="entry name" value="KefG/KefF"/>
</dbReference>
<dbReference type="RefSeq" id="WP_253316702.1">
    <property type="nucleotide sequence ID" value="NZ_JBHTCR010000001.1"/>
</dbReference>
<comment type="caution">
    <text evidence="3">The sequence shown here is derived from an EMBL/GenBank/DDBJ whole genome shotgun (WGS) entry which is preliminary data.</text>
</comment>
<keyword evidence="4" id="KW-1185">Reference proteome</keyword>
<dbReference type="Pfam" id="PF02525">
    <property type="entry name" value="Flavodoxin_2"/>
    <property type="match status" value="1"/>
</dbReference>
<dbReference type="Proteomes" id="UP001596550">
    <property type="component" value="Unassembled WGS sequence"/>
</dbReference>
<reference evidence="4" key="1">
    <citation type="journal article" date="2019" name="Int. J. Syst. Evol. Microbiol.">
        <title>The Global Catalogue of Microorganisms (GCM) 10K type strain sequencing project: providing services to taxonomists for standard genome sequencing and annotation.</title>
        <authorList>
            <consortium name="The Broad Institute Genomics Platform"/>
            <consortium name="The Broad Institute Genome Sequencing Center for Infectious Disease"/>
            <person name="Wu L."/>
            <person name="Ma J."/>
        </authorList>
    </citation>
    <scope>NUCLEOTIDE SEQUENCE [LARGE SCALE GENOMIC DNA]</scope>
    <source>
        <strain evidence="4">CCUG 54781</strain>
    </source>
</reference>